<dbReference type="PANTHER" id="PTHR34584:SF1">
    <property type="entry name" value="NA(+)_H(+) ANTIPORTER SUBUNIT E1"/>
    <property type="match status" value="1"/>
</dbReference>
<dbReference type="Proteomes" id="UP001494902">
    <property type="component" value="Unassembled WGS sequence"/>
</dbReference>
<evidence type="ECO:0000256" key="4">
    <source>
        <dbReference type="ARBA" id="ARBA00022692"/>
    </source>
</evidence>
<comment type="caution">
    <text evidence="9">The sequence shown here is derived from an EMBL/GenBank/DDBJ whole genome shotgun (WGS) entry which is preliminary data.</text>
</comment>
<reference evidence="9 10" key="1">
    <citation type="submission" date="2024-03" db="EMBL/GenBank/DDBJ databases">
        <title>Draft genome sequence of Pseudonocardia nematodicida JCM 31783.</title>
        <authorList>
            <person name="Butdee W."/>
            <person name="Duangmal K."/>
        </authorList>
    </citation>
    <scope>NUCLEOTIDE SEQUENCE [LARGE SCALE GENOMIC DNA]</scope>
    <source>
        <strain evidence="9 10">JCM 31783</strain>
    </source>
</reference>
<evidence type="ECO:0000313" key="10">
    <source>
        <dbReference type="Proteomes" id="UP001494902"/>
    </source>
</evidence>
<dbReference type="InterPro" id="IPR002758">
    <property type="entry name" value="Cation_antiport_E"/>
</dbReference>
<comment type="similarity">
    <text evidence="2">Belongs to the CPA3 antiporters (TC 2.A.63) subunit E family.</text>
</comment>
<name>A0ABV1KLT6_9PSEU</name>
<proteinExistence type="inferred from homology"/>
<gene>
    <name evidence="9" type="ORF">WIS52_30255</name>
</gene>
<accession>A0ABV1KLT6</accession>
<feature type="region of interest" description="Disordered" evidence="7">
    <location>
        <begin position="1"/>
        <end position="31"/>
    </location>
</feature>
<dbReference type="PANTHER" id="PTHR34584">
    <property type="entry name" value="NA(+)/H(+) ANTIPORTER SUBUNIT E1"/>
    <property type="match status" value="1"/>
</dbReference>
<keyword evidence="3" id="KW-1003">Cell membrane</keyword>
<evidence type="ECO:0000256" key="3">
    <source>
        <dbReference type="ARBA" id="ARBA00022475"/>
    </source>
</evidence>
<evidence type="ECO:0000256" key="6">
    <source>
        <dbReference type="ARBA" id="ARBA00023136"/>
    </source>
</evidence>
<keyword evidence="5 8" id="KW-1133">Transmembrane helix</keyword>
<keyword evidence="4 8" id="KW-0812">Transmembrane</keyword>
<sequence length="223" mass="24127">MSRSAEDHTPAGVPPARPETTTEPMGGGGRIGSWRRRIPQVVTLAVVWVLLWGSLTPMAIIGGLLMGLAVTALFPLPLLPERLPVRPVKLLRLAGFLAADLVVSGIRVSLVTLLHGRRATAGIVGLPLCTGSDRTVTTIIATCALSPGSFTLQVDRQRRRWYVYALGLHRDGAVERVRRDMMNLQMRVIDAIGSEEDVRRCRVAVEEVATGRDPGRVAGEGTR</sequence>
<dbReference type="Pfam" id="PF01899">
    <property type="entry name" value="MNHE"/>
    <property type="match status" value="1"/>
</dbReference>
<dbReference type="EMBL" id="JBEDNQ010000017">
    <property type="protein sequence ID" value="MEQ3554767.1"/>
    <property type="molecule type" value="Genomic_DNA"/>
</dbReference>
<comment type="subcellular location">
    <subcellularLocation>
        <location evidence="1">Cell membrane</location>
        <topology evidence="1">Multi-pass membrane protein</topology>
    </subcellularLocation>
</comment>
<evidence type="ECO:0000256" key="2">
    <source>
        <dbReference type="ARBA" id="ARBA00006228"/>
    </source>
</evidence>
<dbReference type="RefSeq" id="WP_349301838.1">
    <property type="nucleotide sequence ID" value="NZ_JBEDNQ010000017.1"/>
</dbReference>
<keyword evidence="6 8" id="KW-0472">Membrane</keyword>
<keyword evidence="10" id="KW-1185">Reference proteome</keyword>
<protein>
    <submittedName>
        <fullName evidence="9">Na+/H+ antiporter subunit E</fullName>
    </submittedName>
</protein>
<feature type="transmembrane region" description="Helical" evidence="8">
    <location>
        <begin position="41"/>
        <end position="74"/>
    </location>
</feature>
<evidence type="ECO:0000313" key="9">
    <source>
        <dbReference type="EMBL" id="MEQ3554767.1"/>
    </source>
</evidence>
<evidence type="ECO:0000256" key="1">
    <source>
        <dbReference type="ARBA" id="ARBA00004651"/>
    </source>
</evidence>
<evidence type="ECO:0000256" key="7">
    <source>
        <dbReference type="SAM" id="MobiDB-lite"/>
    </source>
</evidence>
<evidence type="ECO:0000256" key="8">
    <source>
        <dbReference type="SAM" id="Phobius"/>
    </source>
</evidence>
<evidence type="ECO:0000256" key="5">
    <source>
        <dbReference type="ARBA" id="ARBA00022989"/>
    </source>
</evidence>
<organism evidence="9 10">
    <name type="scientific">Pseudonocardia nematodicida</name>
    <dbReference type="NCBI Taxonomy" id="1206997"/>
    <lineage>
        <taxon>Bacteria</taxon>
        <taxon>Bacillati</taxon>
        <taxon>Actinomycetota</taxon>
        <taxon>Actinomycetes</taxon>
        <taxon>Pseudonocardiales</taxon>
        <taxon>Pseudonocardiaceae</taxon>
        <taxon>Pseudonocardia</taxon>
    </lineage>
</organism>